<organism evidence="1 2">
    <name type="scientific">Rhododendron simsii</name>
    <name type="common">Sims's rhododendron</name>
    <dbReference type="NCBI Taxonomy" id="118357"/>
    <lineage>
        <taxon>Eukaryota</taxon>
        <taxon>Viridiplantae</taxon>
        <taxon>Streptophyta</taxon>
        <taxon>Embryophyta</taxon>
        <taxon>Tracheophyta</taxon>
        <taxon>Spermatophyta</taxon>
        <taxon>Magnoliopsida</taxon>
        <taxon>eudicotyledons</taxon>
        <taxon>Gunneridae</taxon>
        <taxon>Pentapetalae</taxon>
        <taxon>asterids</taxon>
        <taxon>Ericales</taxon>
        <taxon>Ericaceae</taxon>
        <taxon>Ericoideae</taxon>
        <taxon>Rhodoreae</taxon>
        <taxon>Rhododendron</taxon>
    </lineage>
</organism>
<keyword evidence="2" id="KW-1185">Reference proteome</keyword>
<dbReference type="Proteomes" id="UP000626092">
    <property type="component" value="Unassembled WGS sequence"/>
</dbReference>
<dbReference type="OrthoDB" id="10494750at2759"/>
<evidence type="ECO:0000313" key="1">
    <source>
        <dbReference type="EMBL" id="KAF7124339.1"/>
    </source>
</evidence>
<name>A0A834L9D1_RHOSS</name>
<comment type="caution">
    <text evidence="1">The sequence shown here is derived from an EMBL/GenBank/DDBJ whole genome shotgun (WGS) entry which is preliminary data.</text>
</comment>
<dbReference type="AlphaFoldDB" id="A0A834L9D1"/>
<evidence type="ECO:0000313" key="2">
    <source>
        <dbReference type="Proteomes" id="UP000626092"/>
    </source>
</evidence>
<sequence>MYDSTTTVPFHGRGPTALAESSFLRRTSYEEDNISFILGDKKLKLTKEHVKVIFGISCGSVEMVETNIKKESVALAKRLEIKEARLSAPAMKQKIKELKSSEKE</sequence>
<dbReference type="EMBL" id="WJXA01000012">
    <property type="protein sequence ID" value="KAF7124339.1"/>
    <property type="molecule type" value="Genomic_DNA"/>
</dbReference>
<accession>A0A834L9D1</accession>
<reference evidence="1" key="1">
    <citation type="submission" date="2019-11" db="EMBL/GenBank/DDBJ databases">
        <authorList>
            <person name="Liu Y."/>
            <person name="Hou J."/>
            <person name="Li T.-Q."/>
            <person name="Guan C.-H."/>
            <person name="Wu X."/>
            <person name="Wu H.-Z."/>
            <person name="Ling F."/>
            <person name="Zhang R."/>
            <person name="Shi X.-G."/>
            <person name="Ren J.-P."/>
            <person name="Chen E.-F."/>
            <person name="Sun J.-M."/>
        </authorList>
    </citation>
    <scope>NUCLEOTIDE SEQUENCE</scope>
    <source>
        <strain evidence="1">Adult_tree_wgs_1</strain>
        <tissue evidence="1">Leaves</tissue>
    </source>
</reference>
<gene>
    <name evidence="1" type="ORF">RHSIM_Rhsim12G0112900</name>
</gene>
<protein>
    <submittedName>
        <fullName evidence="1">Uncharacterized protein</fullName>
    </submittedName>
</protein>
<proteinExistence type="predicted"/>